<feature type="region of interest" description="Disordered" evidence="1">
    <location>
        <begin position="19"/>
        <end position="72"/>
    </location>
</feature>
<gene>
    <name evidence="2" type="ORF">DOTSEDRAFT_69998</name>
</gene>
<evidence type="ECO:0008006" key="4">
    <source>
        <dbReference type="Google" id="ProtNLM"/>
    </source>
</evidence>
<dbReference type="Gene3D" id="3.30.710.10">
    <property type="entry name" value="Potassium Channel Kv1.1, Chain A"/>
    <property type="match status" value="1"/>
</dbReference>
<dbReference type="STRING" id="675120.N1Q190"/>
<evidence type="ECO:0000256" key="1">
    <source>
        <dbReference type="SAM" id="MobiDB-lite"/>
    </source>
</evidence>
<evidence type="ECO:0000313" key="3">
    <source>
        <dbReference type="Proteomes" id="UP000016933"/>
    </source>
</evidence>
<feature type="region of interest" description="Disordered" evidence="1">
    <location>
        <begin position="175"/>
        <end position="288"/>
    </location>
</feature>
<dbReference type="OrthoDB" id="2414723at2759"/>
<dbReference type="SUPFAM" id="SSF54695">
    <property type="entry name" value="POZ domain"/>
    <property type="match status" value="1"/>
</dbReference>
<protein>
    <recommendedName>
        <fullName evidence="4">Potassium channel tetramerisation-type BTB domain-containing protein</fullName>
    </recommendedName>
</protein>
<sequence length="767" mass="83794">MPNIVSQVETDAETRISNLKVGFDHGGSESSTTGEVGGDTDSAKTSALMASTADKTPLGTHPSGHGQSIGQSDTILPQVSRSGKSEFIQEGLLQVLQGGSGHVRRPVEASILDPNTTRTTLEESCSIYEYEPQGELLQESGDQRPLRADFTIPGPVGRPDFTSAFSTAETDKTGKFAVPRRPSGQRIAVAGAKRRSSSDLPAETSVSANKRTMRTMSGSGDEPMSPPDGQTPAGSDPSQSGPANRSRSDADTPDLRSRAQAVAFESMRPSFSSGGPGGGAGRSVTDSNQSMSLPARKVFPIQIGDKLFRLSGASISSDAPSYFSQFFEEQLRQNEGADNIRTLYIDRDPSTFEDIALHLQGYHVEPRDGPHFVKLFADAQFFSLPRLTAQLFSSTIYIRIGDSEFQIPRDLFSNPGDSPNYFSLGFSAFFTSPSDVFPGLTERSLLRPPSILPPSVPGRSAKTFADLLHIIKGYPVEIRSDEHRTELLRDARYYHLKGLEQRIIPHNISYNLARRRTEILIRLEDIRQSGISFVADGIPDTVSTAPPPASITSSNNATFSPGWVYYQRPHVDTEAYSLIIEITGEENTFLSVEPRGSLPNARMCRATFFNQTLSRMTSLLNVIASKMNPPLTQPLGPMMMERSAVVASLPDSPSHTSTCEERVQCRIGANADVFVDGRRWTPTCDDTDERVEDSPPRTRGKKRKQNEDDGGEGEEWIVRKAQWRLRVQPMNGGVQSGRSGMEVVLGAVKMEAFSMERGRNEARGFLS</sequence>
<proteinExistence type="predicted"/>
<dbReference type="InterPro" id="IPR011333">
    <property type="entry name" value="SKP1/BTB/POZ_sf"/>
</dbReference>
<dbReference type="PANTHER" id="PTHR31758:SF2">
    <property type="entry name" value="BTB_POZ DOMAIN-CONTAINING PROTEIN YLR108C"/>
    <property type="match status" value="1"/>
</dbReference>
<feature type="compositionally biased region" description="Polar residues" evidence="1">
    <location>
        <begin position="204"/>
        <end position="218"/>
    </location>
</feature>
<feature type="region of interest" description="Disordered" evidence="1">
    <location>
        <begin position="678"/>
        <end position="715"/>
    </location>
</feature>
<reference evidence="2 3" key="2">
    <citation type="journal article" date="2012" name="PLoS Pathog.">
        <title>Diverse lifestyles and strategies of plant pathogenesis encoded in the genomes of eighteen Dothideomycetes fungi.</title>
        <authorList>
            <person name="Ohm R.A."/>
            <person name="Feau N."/>
            <person name="Henrissat B."/>
            <person name="Schoch C.L."/>
            <person name="Horwitz B.A."/>
            <person name="Barry K.W."/>
            <person name="Condon B.J."/>
            <person name="Copeland A.C."/>
            <person name="Dhillon B."/>
            <person name="Glaser F."/>
            <person name="Hesse C.N."/>
            <person name="Kosti I."/>
            <person name="LaButti K."/>
            <person name="Lindquist E.A."/>
            <person name="Lucas S."/>
            <person name="Salamov A.A."/>
            <person name="Bradshaw R.E."/>
            <person name="Ciuffetti L."/>
            <person name="Hamelin R.C."/>
            <person name="Kema G.H.J."/>
            <person name="Lawrence C."/>
            <person name="Scott J.A."/>
            <person name="Spatafora J.W."/>
            <person name="Turgeon B.G."/>
            <person name="de Wit P.J.G.M."/>
            <person name="Zhong S."/>
            <person name="Goodwin S.B."/>
            <person name="Grigoriev I.V."/>
        </authorList>
    </citation>
    <scope>NUCLEOTIDE SEQUENCE [LARGE SCALE GENOMIC DNA]</scope>
    <source>
        <strain evidence="3">NZE10 / CBS 128990</strain>
    </source>
</reference>
<dbReference type="HOGENOM" id="CLU_017395_0_0_1"/>
<dbReference type="OMA" id="SYARPYT"/>
<dbReference type="Proteomes" id="UP000016933">
    <property type="component" value="Unassembled WGS sequence"/>
</dbReference>
<name>N1Q190_DOTSN</name>
<dbReference type="eggNOG" id="ENOG502QRM9">
    <property type="taxonomic scope" value="Eukaryota"/>
</dbReference>
<keyword evidence="3" id="KW-1185">Reference proteome</keyword>
<organism evidence="2 3">
    <name type="scientific">Dothistroma septosporum (strain NZE10 / CBS 128990)</name>
    <name type="common">Red band needle blight fungus</name>
    <name type="synonym">Mycosphaerella pini</name>
    <dbReference type="NCBI Taxonomy" id="675120"/>
    <lineage>
        <taxon>Eukaryota</taxon>
        <taxon>Fungi</taxon>
        <taxon>Dikarya</taxon>
        <taxon>Ascomycota</taxon>
        <taxon>Pezizomycotina</taxon>
        <taxon>Dothideomycetes</taxon>
        <taxon>Dothideomycetidae</taxon>
        <taxon>Mycosphaerellales</taxon>
        <taxon>Mycosphaerellaceae</taxon>
        <taxon>Dothistroma</taxon>
    </lineage>
</organism>
<feature type="compositionally biased region" description="Basic and acidic residues" evidence="1">
    <location>
        <begin position="246"/>
        <end position="257"/>
    </location>
</feature>
<accession>N1Q190</accession>
<reference evidence="3" key="1">
    <citation type="journal article" date="2012" name="PLoS Genet.">
        <title>The genomes of the fungal plant pathogens Cladosporium fulvum and Dothistroma septosporum reveal adaptation to different hosts and lifestyles but also signatures of common ancestry.</title>
        <authorList>
            <person name="de Wit P.J.G.M."/>
            <person name="van der Burgt A."/>
            <person name="Oekmen B."/>
            <person name="Stergiopoulos I."/>
            <person name="Abd-Elsalam K.A."/>
            <person name="Aerts A.L."/>
            <person name="Bahkali A.H."/>
            <person name="Beenen H.G."/>
            <person name="Chettri P."/>
            <person name="Cox M.P."/>
            <person name="Datema E."/>
            <person name="de Vries R.P."/>
            <person name="Dhillon B."/>
            <person name="Ganley A.R."/>
            <person name="Griffiths S.A."/>
            <person name="Guo Y."/>
            <person name="Hamelin R.C."/>
            <person name="Henrissat B."/>
            <person name="Kabir M.S."/>
            <person name="Jashni M.K."/>
            <person name="Kema G."/>
            <person name="Klaubauf S."/>
            <person name="Lapidus A."/>
            <person name="Levasseur A."/>
            <person name="Lindquist E."/>
            <person name="Mehrabi R."/>
            <person name="Ohm R.A."/>
            <person name="Owen T.J."/>
            <person name="Salamov A."/>
            <person name="Schwelm A."/>
            <person name="Schijlen E."/>
            <person name="Sun H."/>
            <person name="van den Burg H.A."/>
            <person name="van Ham R.C.H.J."/>
            <person name="Zhang S."/>
            <person name="Goodwin S.B."/>
            <person name="Grigoriev I.V."/>
            <person name="Collemare J."/>
            <person name="Bradshaw R.E."/>
        </authorList>
    </citation>
    <scope>NUCLEOTIDE SEQUENCE [LARGE SCALE GENOMIC DNA]</scope>
    <source>
        <strain evidence="3">NZE10 / CBS 128990</strain>
    </source>
</reference>
<evidence type="ECO:0000313" key="2">
    <source>
        <dbReference type="EMBL" id="EME48239.1"/>
    </source>
</evidence>
<feature type="compositionally biased region" description="Polar residues" evidence="1">
    <location>
        <begin position="232"/>
        <end position="245"/>
    </location>
</feature>
<dbReference type="PANTHER" id="PTHR31758">
    <property type="entry name" value="BTB/POZ DOMAIN-CONTAINING PROTEIN YLR108C"/>
    <property type="match status" value="1"/>
</dbReference>
<dbReference type="AlphaFoldDB" id="N1Q190"/>
<dbReference type="EMBL" id="KB446536">
    <property type="protein sequence ID" value="EME48239.1"/>
    <property type="molecule type" value="Genomic_DNA"/>
</dbReference>